<dbReference type="GO" id="GO:0004557">
    <property type="term" value="F:alpha-galactosidase activity"/>
    <property type="evidence" value="ECO:0007669"/>
    <property type="project" value="UniProtKB-UniRule"/>
</dbReference>
<feature type="binding site" evidence="8">
    <location>
        <position position="537"/>
    </location>
    <ligand>
        <name>substrate</name>
    </ligand>
</feature>
<accession>A0A0R2NL29</accession>
<evidence type="ECO:0000256" key="2">
    <source>
        <dbReference type="ARBA" id="ARBA00006202"/>
    </source>
</evidence>
<dbReference type="Gene3D" id="2.70.98.60">
    <property type="entry name" value="alpha-galactosidase from lactobacil brevis"/>
    <property type="match status" value="1"/>
</dbReference>
<feature type="active site" description="Nucleophile" evidence="7">
    <location>
        <position position="487"/>
    </location>
</feature>
<dbReference type="FunFam" id="3.20.20.70:FF:000118">
    <property type="entry name" value="Alpha-galactosidase"/>
    <property type="match status" value="1"/>
</dbReference>
<dbReference type="PANTHER" id="PTHR43053">
    <property type="entry name" value="GLYCOSIDASE FAMILY 31"/>
    <property type="match status" value="1"/>
</dbReference>
<dbReference type="InterPro" id="IPR002252">
    <property type="entry name" value="Glyco_hydro_36"/>
</dbReference>
<feature type="domain" description="Glycosyl hydrolase family 36 C-terminal" evidence="9">
    <location>
        <begin position="661"/>
        <end position="748"/>
    </location>
</feature>
<proteinExistence type="inferred from homology"/>
<dbReference type="Gene3D" id="2.60.40.1180">
    <property type="entry name" value="Golgi alpha-mannosidase II"/>
    <property type="match status" value="1"/>
</dbReference>
<evidence type="ECO:0000313" key="11">
    <source>
        <dbReference type="EMBL" id="KRO24733.1"/>
    </source>
</evidence>
<dbReference type="Proteomes" id="UP000050920">
    <property type="component" value="Unassembled WGS sequence"/>
</dbReference>
<dbReference type="PROSITE" id="PS00512">
    <property type="entry name" value="ALPHA_GALACTOSIDASE"/>
    <property type="match status" value="1"/>
</dbReference>
<evidence type="ECO:0000256" key="5">
    <source>
        <dbReference type="ARBA" id="ARBA00023295"/>
    </source>
</evidence>
<feature type="domain" description="Glycosyl hydrolase family 36 N-terminal" evidence="10">
    <location>
        <begin position="35"/>
        <end position="294"/>
    </location>
</feature>
<dbReference type="InterPro" id="IPR038417">
    <property type="entry name" value="Alpga-gal_N_sf"/>
</dbReference>
<dbReference type="Pfam" id="PF02065">
    <property type="entry name" value="Melibiase"/>
    <property type="match status" value="1"/>
</dbReference>
<evidence type="ECO:0000256" key="8">
    <source>
        <dbReference type="PIRSR" id="PIRSR005536-2"/>
    </source>
</evidence>
<dbReference type="EC" id="3.2.1.22" evidence="3 6"/>
<dbReference type="Pfam" id="PF16874">
    <property type="entry name" value="Glyco_hydro_36C"/>
    <property type="match status" value="1"/>
</dbReference>
<keyword evidence="5 6" id="KW-0326">Glycosidase</keyword>
<dbReference type="InterPro" id="IPR050985">
    <property type="entry name" value="Alpha-glycosidase_related"/>
</dbReference>
<organism evidence="11 12">
    <name type="scientific">Lactiplantibacillus fabifermentans DSM 21115</name>
    <dbReference type="NCBI Taxonomy" id="1413187"/>
    <lineage>
        <taxon>Bacteria</taxon>
        <taxon>Bacillati</taxon>
        <taxon>Bacillota</taxon>
        <taxon>Bacilli</taxon>
        <taxon>Lactobacillales</taxon>
        <taxon>Lactobacillaceae</taxon>
        <taxon>Lactiplantibacillus</taxon>
    </lineage>
</organism>
<feature type="binding site" evidence="8">
    <location>
        <position position="559"/>
    </location>
    <ligand>
        <name>substrate</name>
    </ligand>
</feature>
<feature type="binding site" evidence="8">
    <location>
        <position position="452"/>
    </location>
    <ligand>
        <name>substrate</name>
    </ligand>
</feature>
<comment type="catalytic activity">
    <reaction evidence="1 6">
        <text>Hydrolysis of terminal, non-reducing alpha-D-galactose residues in alpha-D-galactosides, including galactose oligosaccharides, galactomannans and galactolipids.</text>
        <dbReference type="EC" id="3.2.1.22"/>
    </reaction>
</comment>
<evidence type="ECO:0000256" key="6">
    <source>
        <dbReference type="PIRNR" id="PIRNR005536"/>
    </source>
</evidence>
<dbReference type="CDD" id="cd14791">
    <property type="entry name" value="GH36"/>
    <property type="match status" value="1"/>
</dbReference>
<comment type="similarity">
    <text evidence="2">Belongs to the glycosyl hydrolase 36 family.</text>
</comment>
<evidence type="ECO:0000256" key="4">
    <source>
        <dbReference type="ARBA" id="ARBA00022801"/>
    </source>
</evidence>
<sequence length="752" mass="84396">MLDLKTTTMIDCLDDQVFHLHNAQVSYVLAVMPNGQLGQLYYGATLGNLTDADVTYLQTQASKSAGTVKYSTKTGNFNLSDRAQAYPVYGSSDFRQGAIDISCDQTPWYLDFQVTDYTVRDTKPRDLAHPATYAVGNQEAQTLIVTLTDTAHQVQLTENFTIFNGYGAIARQNTVTNLGPQAITVQNMMSAALELPDDDFQMVSLSGAWLKERHVTYHNLTQGTVTVESLKGASSHQQNPFVALMRSQDLDYGEVYASNLIYSGNFVSRVEVNEWHKTRLMTGLNPNYFGWQLAANESFTTPEAVLYYSNAGVNGLMATTHGLAQHHIADRQWAQRPRPIVLNNWEATYFNFDEDKLLALAQQGQQLGVECFVVDDGWFGHRDDDRTSLGDWRVDRRKFPNGMGAFAQKIHDLGLQMGLWFEPEMVSPDAPIYQDHPDWVVRHPYERTAIGRGQYVLDFANPAVVDAIYAQMKPVIAAAKLDYMKWDMNRNITEAYSPYLVAHGRPQTEFFHRYMLGVYHLYDLILSDFPDLLIEGCAGGGGRYDLGMLFYSPQMWPSDDSDAVERLSILTGSALAYPLSAFSNHVSAVPNDQVGRNTPLTMRHSVADFGPLGYELDITQLPAEELAAMQANIAFYKQHRTLLTTGQFRQLKTIDPQENEVAWSVSDATQKELFVGFYRKLAQPNTGVLNYVRLPQVDPHKQYQIDDSEIVSGAVLQHLGLREPYQFNGANADTAQLRGDFQAHLFHLVAVD</sequence>
<feature type="active site" description="Proton donor" evidence="7">
    <location>
        <position position="559"/>
    </location>
</feature>
<dbReference type="PIRSF" id="PIRSF005536">
    <property type="entry name" value="Agal"/>
    <property type="match status" value="1"/>
</dbReference>
<evidence type="ECO:0000256" key="7">
    <source>
        <dbReference type="PIRSR" id="PIRSR005536-1"/>
    </source>
</evidence>
<dbReference type="SUPFAM" id="SSF51445">
    <property type="entry name" value="(Trans)glycosidases"/>
    <property type="match status" value="1"/>
</dbReference>
<keyword evidence="12" id="KW-1185">Reference proteome</keyword>
<evidence type="ECO:0000256" key="3">
    <source>
        <dbReference type="ARBA" id="ARBA00012755"/>
    </source>
</evidence>
<reference evidence="11 12" key="1">
    <citation type="journal article" date="2015" name="Genome Announc.">
        <title>Expanding the biotechnology potential of lactobacilli through comparative genomics of 213 strains and associated genera.</title>
        <authorList>
            <person name="Sun Z."/>
            <person name="Harris H.M."/>
            <person name="McCann A."/>
            <person name="Guo C."/>
            <person name="Argimon S."/>
            <person name="Zhang W."/>
            <person name="Yang X."/>
            <person name="Jeffery I.B."/>
            <person name="Cooney J.C."/>
            <person name="Kagawa T.F."/>
            <person name="Liu W."/>
            <person name="Song Y."/>
            <person name="Salvetti E."/>
            <person name="Wrobel A."/>
            <person name="Rasinkangas P."/>
            <person name="Parkhill J."/>
            <person name="Rea M.C."/>
            <person name="O'Sullivan O."/>
            <person name="Ritari J."/>
            <person name="Douillard F.P."/>
            <person name="Paul Ross R."/>
            <person name="Yang R."/>
            <person name="Briner A.E."/>
            <person name="Felis G.E."/>
            <person name="de Vos W.M."/>
            <person name="Barrangou R."/>
            <person name="Klaenhammer T.R."/>
            <person name="Caufield P.W."/>
            <person name="Cui Y."/>
            <person name="Zhang H."/>
            <person name="O'Toole P.W."/>
        </authorList>
    </citation>
    <scope>NUCLEOTIDE SEQUENCE [LARGE SCALE GENOMIC DNA]</scope>
    <source>
        <strain evidence="11 12">DSM 21115</strain>
    </source>
</reference>
<dbReference type="Pfam" id="PF16875">
    <property type="entry name" value="Glyco_hydro_36N"/>
    <property type="match status" value="1"/>
</dbReference>
<feature type="binding site" evidence="8">
    <location>
        <begin position="485"/>
        <end position="489"/>
    </location>
    <ligand>
        <name>substrate</name>
    </ligand>
</feature>
<dbReference type="InterPro" id="IPR031705">
    <property type="entry name" value="Glyco_hydro_36_C"/>
</dbReference>
<evidence type="ECO:0000259" key="9">
    <source>
        <dbReference type="Pfam" id="PF16874"/>
    </source>
</evidence>
<evidence type="ECO:0000259" key="10">
    <source>
        <dbReference type="Pfam" id="PF16875"/>
    </source>
</evidence>
<dbReference type="GO" id="GO:0016052">
    <property type="term" value="P:carbohydrate catabolic process"/>
    <property type="evidence" value="ECO:0007669"/>
    <property type="project" value="InterPro"/>
</dbReference>
<evidence type="ECO:0000256" key="1">
    <source>
        <dbReference type="ARBA" id="ARBA00001255"/>
    </source>
</evidence>
<dbReference type="InterPro" id="IPR013785">
    <property type="entry name" value="Aldolase_TIM"/>
</dbReference>
<dbReference type="InterPro" id="IPR017853">
    <property type="entry name" value="GH"/>
</dbReference>
<gene>
    <name evidence="11" type="ORF">DY78_GL001583</name>
</gene>
<keyword evidence="4 6" id="KW-0378">Hydrolase</keyword>
<comment type="caution">
    <text evidence="11">The sequence shown here is derived from an EMBL/GenBank/DDBJ whole genome shotgun (WGS) entry which is preliminary data.</text>
</comment>
<dbReference type="InterPro" id="IPR031704">
    <property type="entry name" value="Glyco_hydro_36_N"/>
</dbReference>
<evidence type="ECO:0000313" key="12">
    <source>
        <dbReference type="Proteomes" id="UP000050920"/>
    </source>
</evidence>
<feature type="binding site" evidence="8">
    <location>
        <begin position="375"/>
        <end position="376"/>
    </location>
    <ligand>
        <name>substrate</name>
    </ligand>
</feature>
<protein>
    <recommendedName>
        <fullName evidence="3 6">Alpha-galactosidase</fullName>
        <ecNumber evidence="3 6">3.2.1.22</ecNumber>
    </recommendedName>
</protein>
<dbReference type="InterPro" id="IPR013780">
    <property type="entry name" value="Glyco_hydro_b"/>
</dbReference>
<dbReference type="PRINTS" id="PR00743">
    <property type="entry name" value="GLHYDRLASE36"/>
</dbReference>
<name>A0A0R2NL29_9LACO</name>
<dbReference type="Gene3D" id="3.20.20.70">
    <property type="entry name" value="Aldolase class I"/>
    <property type="match status" value="1"/>
</dbReference>
<dbReference type="AlphaFoldDB" id="A0A0R2NL29"/>
<dbReference type="InterPro" id="IPR000111">
    <property type="entry name" value="Glyco_hydro_27/36_CS"/>
</dbReference>
<dbReference type="EMBL" id="AYGX02000161">
    <property type="protein sequence ID" value="KRO24733.1"/>
    <property type="molecule type" value="Genomic_DNA"/>
</dbReference>
<feature type="binding site" evidence="8">
    <location>
        <position position="209"/>
    </location>
    <ligand>
        <name>substrate</name>
    </ligand>
</feature>
<dbReference type="PANTHER" id="PTHR43053:SF3">
    <property type="entry name" value="ALPHA-GALACTOSIDASE C-RELATED"/>
    <property type="match status" value="1"/>
</dbReference>